<sequence length="91" mass="10224">MNTSVKTAKVYDEIIDFIAAGTTPQSVIDFRLSETAQERLEDLIYGAKNNELTKEDKQELDRFLTLEHIMTLAKAKAHKLLLTNAGTKQNA</sequence>
<comment type="caution">
    <text evidence="1">The sequence shown here is derived from an EMBL/GenBank/DDBJ whole genome shotgun (WGS) entry which is preliminary data.</text>
</comment>
<evidence type="ECO:0000313" key="1">
    <source>
        <dbReference type="EMBL" id="MEE3716475.1"/>
    </source>
</evidence>
<reference evidence="1" key="1">
    <citation type="submission" date="2024-01" db="EMBL/GenBank/DDBJ databases">
        <title>Bank of Algae and Cyanobacteria of the Azores (BACA) strain genomes.</title>
        <authorList>
            <person name="Luz R."/>
            <person name="Cordeiro R."/>
            <person name="Fonseca A."/>
            <person name="Goncalves V."/>
        </authorList>
    </citation>
    <scope>NUCLEOTIDE SEQUENCE</scope>
    <source>
        <strain evidence="1">BACA0141</strain>
    </source>
</reference>
<gene>
    <name evidence="1" type="ORF">V2H45_06935</name>
</gene>
<dbReference type="AlphaFoldDB" id="A0AAW9PZQ1"/>
<dbReference type="RefSeq" id="WP_330482904.1">
    <property type="nucleotide sequence ID" value="NZ_JAZBJZ010000019.1"/>
</dbReference>
<dbReference type="EMBL" id="JAZBJZ010000019">
    <property type="protein sequence ID" value="MEE3716475.1"/>
    <property type="molecule type" value="Genomic_DNA"/>
</dbReference>
<keyword evidence="2" id="KW-1185">Reference proteome</keyword>
<name>A0AAW9PZQ1_9CYAN</name>
<proteinExistence type="predicted"/>
<evidence type="ECO:0000313" key="2">
    <source>
        <dbReference type="Proteomes" id="UP001333818"/>
    </source>
</evidence>
<dbReference type="Proteomes" id="UP001333818">
    <property type="component" value="Unassembled WGS sequence"/>
</dbReference>
<accession>A0AAW9PZQ1</accession>
<protein>
    <submittedName>
        <fullName evidence="1">Uncharacterized protein</fullName>
    </submittedName>
</protein>
<organism evidence="1 2">
    <name type="scientific">Tumidithrix elongata BACA0141</name>
    <dbReference type="NCBI Taxonomy" id="2716417"/>
    <lineage>
        <taxon>Bacteria</taxon>
        <taxon>Bacillati</taxon>
        <taxon>Cyanobacteriota</taxon>
        <taxon>Cyanophyceae</taxon>
        <taxon>Pseudanabaenales</taxon>
        <taxon>Pseudanabaenaceae</taxon>
        <taxon>Tumidithrix</taxon>
        <taxon>Tumidithrix elongata</taxon>
    </lineage>
</organism>